<keyword evidence="3" id="KW-1185">Reference proteome</keyword>
<dbReference type="OrthoDB" id="1930729at2759"/>
<reference evidence="3" key="1">
    <citation type="submission" date="2016-06" db="EMBL/GenBank/DDBJ databases">
        <title>Parallel loss of symbiosis genes in relatives of nitrogen-fixing non-legume Parasponia.</title>
        <authorList>
            <person name="Van Velzen R."/>
            <person name="Holmer R."/>
            <person name="Bu F."/>
            <person name="Rutten L."/>
            <person name="Van Zeijl A."/>
            <person name="Liu W."/>
            <person name="Santuari L."/>
            <person name="Cao Q."/>
            <person name="Sharma T."/>
            <person name="Shen D."/>
            <person name="Roswanjaya Y."/>
            <person name="Wardhani T."/>
            <person name="Kalhor M.S."/>
            <person name="Jansen J."/>
            <person name="Van den Hoogen J."/>
            <person name="Gungor B."/>
            <person name="Hartog M."/>
            <person name="Hontelez J."/>
            <person name="Verver J."/>
            <person name="Yang W.-C."/>
            <person name="Schijlen E."/>
            <person name="Repin R."/>
            <person name="Schilthuizen M."/>
            <person name="Schranz E."/>
            <person name="Heidstra R."/>
            <person name="Miyata K."/>
            <person name="Fedorova E."/>
            <person name="Kohlen W."/>
            <person name="Bisseling T."/>
            <person name="Smit S."/>
            <person name="Geurts R."/>
        </authorList>
    </citation>
    <scope>NUCLEOTIDE SEQUENCE [LARGE SCALE GENOMIC DNA]</scope>
    <source>
        <strain evidence="3">cv. WU1-14</strain>
    </source>
</reference>
<dbReference type="InterPro" id="IPR015410">
    <property type="entry name" value="DUF1985"/>
</dbReference>
<evidence type="ECO:0000313" key="3">
    <source>
        <dbReference type="Proteomes" id="UP000237105"/>
    </source>
</evidence>
<dbReference type="PANTHER" id="PTHR48449:SF1">
    <property type="entry name" value="DUF1985 DOMAIN-CONTAINING PROTEIN"/>
    <property type="match status" value="1"/>
</dbReference>
<dbReference type="EMBL" id="JXTB01000242">
    <property type="protein sequence ID" value="PON50728.1"/>
    <property type="molecule type" value="Genomic_DNA"/>
</dbReference>
<accession>A0A2P5BPJ3</accession>
<comment type="caution">
    <text evidence="2">The sequence shown here is derived from an EMBL/GenBank/DDBJ whole genome shotgun (WGS) entry which is preliminary data.</text>
</comment>
<evidence type="ECO:0000259" key="1">
    <source>
        <dbReference type="Pfam" id="PF09331"/>
    </source>
</evidence>
<protein>
    <recommendedName>
        <fullName evidence="1">DUF1985 domain-containing protein</fullName>
    </recommendedName>
</protein>
<dbReference type="PANTHER" id="PTHR48449">
    <property type="entry name" value="DUF1985 DOMAIN-CONTAINING PROTEIN"/>
    <property type="match status" value="1"/>
</dbReference>
<sequence length="144" mass="16804">MSGSRRLVEKYMNNSKFVRSGESEPAFLNCSNTEEAWKLGLYYLVDSLLLAGESTKKTDLDILSYVENEDEFFQFLWGHESFDKTMVGLKKDIDHYRKQYLKLVAEKKKPAEYKYIVYGFSIALQYWAYETVSILGTDYVITLV</sequence>
<gene>
    <name evidence="2" type="ORF">PanWU01x14_221000</name>
</gene>
<name>A0A2P5BPJ3_PARAD</name>
<dbReference type="Proteomes" id="UP000237105">
    <property type="component" value="Unassembled WGS sequence"/>
</dbReference>
<dbReference type="Pfam" id="PF09331">
    <property type="entry name" value="DUF1985"/>
    <property type="match status" value="1"/>
</dbReference>
<proteinExistence type="predicted"/>
<organism evidence="2 3">
    <name type="scientific">Parasponia andersonii</name>
    <name type="common">Sponia andersonii</name>
    <dbReference type="NCBI Taxonomy" id="3476"/>
    <lineage>
        <taxon>Eukaryota</taxon>
        <taxon>Viridiplantae</taxon>
        <taxon>Streptophyta</taxon>
        <taxon>Embryophyta</taxon>
        <taxon>Tracheophyta</taxon>
        <taxon>Spermatophyta</taxon>
        <taxon>Magnoliopsida</taxon>
        <taxon>eudicotyledons</taxon>
        <taxon>Gunneridae</taxon>
        <taxon>Pentapetalae</taxon>
        <taxon>rosids</taxon>
        <taxon>fabids</taxon>
        <taxon>Rosales</taxon>
        <taxon>Cannabaceae</taxon>
        <taxon>Parasponia</taxon>
    </lineage>
</organism>
<evidence type="ECO:0000313" key="2">
    <source>
        <dbReference type="EMBL" id="PON50728.1"/>
    </source>
</evidence>
<dbReference type="AlphaFoldDB" id="A0A2P5BPJ3"/>
<feature type="domain" description="DUF1985" evidence="1">
    <location>
        <begin position="10"/>
        <end position="86"/>
    </location>
</feature>